<keyword evidence="4" id="KW-1185">Reference proteome</keyword>
<reference evidence="4" key="1">
    <citation type="submission" date="2018-09" db="EMBL/GenBank/DDBJ databases">
        <title>Complete genome sequence of thermophilic cyanobacteria strain Thermosynechococcus elongatus PKUAC-SCTE542.</title>
        <authorList>
            <person name="Liang Y."/>
            <person name="Tang J."/>
            <person name="Daroch M."/>
        </authorList>
    </citation>
    <scope>NUCLEOTIDE SEQUENCE [LARGE SCALE GENOMIC DNA]</scope>
    <source>
        <strain evidence="4">E542</strain>
    </source>
</reference>
<keyword evidence="2" id="KW-0472">Membrane</keyword>
<protein>
    <submittedName>
        <fullName evidence="3">DUF2339 domain-containing protein</fullName>
    </submittedName>
</protein>
<feature type="transmembrane region" description="Helical" evidence="2">
    <location>
        <begin position="253"/>
        <end position="272"/>
    </location>
</feature>
<evidence type="ECO:0000313" key="4">
    <source>
        <dbReference type="Proteomes" id="UP000261812"/>
    </source>
</evidence>
<feature type="transmembrane region" description="Helical" evidence="2">
    <location>
        <begin position="278"/>
        <end position="299"/>
    </location>
</feature>
<feature type="transmembrane region" description="Helical" evidence="2">
    <location>
        <begin position="179"/>
        <end position="196"/>
    </location>
</feature>
<dbReference type="Pfam" id="PF10101">
    <property type="entry name" value="DUF2339"/>
    <property type="match status" value="1"/>
</dbReference>
<feature type="transmembrane region" description="Helical" evidence="2">
    <location>
        <begin position="345"/>
        <end position="362"/>
    </location>
</feature>
<evidence type="ECO:0000256" key="2">
    <source>
        <dbReference type="SAM" id="Phobius"/>
    </source>
</evidence>
<feature type="transmembrane region" description="Helical" evidence="2">
    <location>
        <begin position="203"/>
        <end position="220"/>
    </location>
</feature>
<feature type="transmembrane region" description="Helical" evidence="2">
    <location>
        <begin position="497"/>
        <end position="515"/>
    </location>
</feature>
<dbReference type="PANTHER" id="PTHR38434:SF1">
    <property type="entry name" value="BLL2549 PROTEIN"/>
    <property type="match status" value="1"/>
</dbReference>
<accession>A0A7D6EX80</accession>
<feature type="transmembrane region" description="Helical" evidence="2">
    <location>
        <begin position="393"/>
        <end position="409"/>
    </location>
</feature>
<organism evidence="3 4">
    <name type="scientific">Thermosynechococcus sichuanensis E542</name>
    <dbReference type="NCBI Taxonomy" id="2016101"/>
    <lineage>
        <taxon>Bacteria</taxon>
        <taxon>Bacillati</taxon>
        <taxon>Cyanobacteriota</taxon>
        <taxon>Cyanophyceae</taxon>
        <taxon>Acaryochloridales</taxon>
        <taxon>Thermosynechococcaceae</taxon>
        <taxon>Thermosynechococcus</taxon>
        <taxon>Thermosynechococcus sichuanensis</taxon>
    </lineage>
</organism>
<feature type="transmembrane region" description="Helical" evidence="2">
    <location>
        <begin position="447"/>
        <end position="469"/>
    </location>
</feature>
<feature type="transmembrane region" description="Helical" evidence="2">
    <location>
        <begin position="553"/>
        <end position="574"/>
    </location>
</feature>
<sequence>MEDRDDLRRRLENLEAAVAALQRSLEILQTAILREDLSASKVPEPSTPSRPSEELAAVVPAPVTEPQTQAAESPSLRPLRPVTPSQADWLQNWELWLNRLGIGLLLLGIGFLFRYAVELGWITDAVLVAMGFVIGTVLMGLGWRLQRRAIFSQFLQGGGLATYYLTIFAAYQFLTVMPWGVAFPLMVLVTLGAFFISLRQNRAIFAVIGVVGGLATPLLLSNPEMSRPLALASYTFLILLGSWAIYAVKGWRSLLLSAFWLGWLMLTVSITVQRLDRVVVLQAILVLTWLGFTVLPLWYQWRDRDSAGELYRPQQPYGQAIALFNPLIALGLSASLWQWSATVTGRGFIVFGGLYFGASVFWRRLPQPWRWVYSLTGLVLIAFGIVVRYYNNRFILAPLAIEGLILHYLSQHYASRTLRIIAHLWWGLLSLGFVGQLLFTAADPPPLLNLAFVTHLVVLGAAAVSIRFLPPPTRPLYWILGYGVTMIWLQHELAPFGTGAATLVWGLFGVGLLIYGLRRDTSAVRTVALITLIITLVRLFFVDLIHLAPVWRVLLFMGFGLIFLLLSYFFRALWRRSPVESSRISEETPSNESEEHP</sequence>
<evidence type="ECO:0000256" key="1">
    <source>
        <dbReference type="SAM" id="Coils"/>
    </source>
</evidence>
<feature type="transmembrane region" description="Helical" evidence="2">
    <location>
        <begin position="154"/>
        <end position="173"/>
    </location>
</feature>
<dbReference type="AlphaFoldDB" id="A0A7D6EX80"/>
<feature type="transmembrane region" description="Helical" evidence="2">
    <location>
        <begin position="96"/>
        <end position="115"/>
    </location>
</feature>
<feature type="transmembrane region" description="Helical" evidence="2">
    <location>
        <begin position="421"/>
        <end position="441"/>
    </location>
</feature>
<evidence type="ECO:0000313" key="3">
    <source>
        <dbReference type="EMBL" id="QLL29968.1"/>
    </source>
</evidence>
<feature type="transmembrane region" description="Helical" evidence="2">
    <location>
        <begin position="527"/>
        <end position="547"/>
    </location>
</feature>
<feature type="transmembrane region" description="Helical" evidence="2">
    <location>
        <begin position="320"/>
        <end position="339"/>
    </location>
</feature>
<feature type="transmembrane region" description="Helical" evidence="2">
    <location>
        <begin position="476"/>
        <end position="491"/>
    </location>
</feature>
<proteinExistence type="predicted"/>
<dbReference type="InterPro" id="IPR019286">
    <property type="entry name" value="DUF2339_TM"/>
</dbReference>
<dbReference type="RefSeq" id="WP_181496661.1">
    <property type="nucleotide sequence ID" value="NZ_CP032152.1"/>
</dbReference>
<feature type="transmembrane region" description="Helical" evidence="2">
    <location>
        <begin position="121"/>
        <end position="142"/>
    </location>
</feature>
<keyword evidence="2" id="KW-0812">Transmembrane</keyword>
<dbReference type="KEGG" id="tsq:D3A95_05680"/>
<dbReference type="EMBL" id="CP032152">
    <property type="protein sequence ID" value="QLL29968.1"/>
    <property type="molecule type" value="Genomic_DNA"/>
</dbReference>
<feature type="transmembrane region" description="Helical" evidence="2">
    <location>
        <begin position="226"/>
        <end position="246"/>
    </location>
</feature>
<gene>
    <name evidence="3" type="ORF">D3A95_05680</name>
</gene>
<feature type="transmembrane region" description="Helical" evidence="2">
    <location>
        <begin position="369"/>
        <end position="387"/>
    </location>
</feature>
<dbReference type="Proteomes" id="UP000261812">
    <property type="component" value="Chromosome"/>
</dbReference>
<dbReference type="PANTHER" id="PTHR38434">
    <property type="entry name" value="BLL2549 PROTEIN"/>
    <property type="match status" value="1"/>
</dbReference>
<keyword evidence="1" id="KW-0175">Coiled coil</keyword>
<keyword evidence="2" id="KW-1133">Transmembrane helix</keyword>
<name>A0A7D6EX80_9CYAN</name>
<feature type="coiled-coil region" evidence="1">
    <location>
        <begin position="4"/>
        <end position="31"/>
    </location>
</feature>